<keyword evidence="3" id="KW-1185">Reference proteome</keyword>
<evidence type="ECO:0000313" key="2">
    <source>
        <dbReference type="EMBL" id="MBB5433478.1"/>
    </source>
</evidence>
<dbReference type="AlphaFoldDB" id="A0A7W8VEV2"/>
<accession>A0A7W8VEV2</accession>
<gene>
    <name evidence="2" type="ORF">HDA36_003562</name>
</gene>
<organism evidence="2 3">
    <name type="scientific">Nocardiopsis composta</name>
    <dbReference type="NCBI Taxonomy" id="157465"/>
    <lineage>
        <taxon>Bacteria</taxon>
        <taxon>Bacillati</taxon>
        <taxon>Actinomycetota</taxon>
        <taxon>Actinomycetes</taxon>
        <taxon>Streptosporangiales</taxon>
        <taxon>Nocardiopsidaceae</taxon>
        <taxon>Nocardiopsis</taxon>
    </lineage>
</organism>
<evidence type="ECO:0000313" key="3">
    <source>
        <dbReference type="Proteomes" id="UP000572635"/>
    </source>
</evidence>
<protein>
    <submittedName>
        <fullName evidence="2">Uncharacterized protein</fullName>
    </submittedName>
</protein>
<sequence length="83" mass="9406">MNTAEHTTIRRLYPRVHRPDPVTEAADALYDRLSEALRERGRTLTDRSRNQQAADDAFTALDEHLRAGGRLPTPWKTATGPPR</sequence>
<feature type="region of interest" description="Disordered" evidence="1">
    <location>
        <begin position="64"/>
        <end position="83"/>
    </location>
</feature>
<dbReference type="RefSeq" id="WP_184393269.1">
    <property type="nucleotide sequence ID" value="NZ_BAAAJD010000014.1"/>
</dbReference>
<proteinExistence type="predicted"/>
<comment type="caution">
    <text evidence="2">The sequence shown here is derived from an EMBL/GenBank/DDBJ whole genome shotgun (WGS) entry which is preliminary data.</text>
</comment>
<dbReference type="EMBL" id="JACHDB010000001">
    <property type="protein sequence ID" value="MBB5433478.1"/>
    <property type="molecule type" value="Genomic_DNA"/>
</dbReference>
<dbReference type="Proteomes" id="UP000572635">
    <property type="component" value="Unassembled WGS sequence"/>
</dbReference>
<name>A0A7W8VEV2_9ACTN</name>
<reference evidence="2 3" key="1">
    <citation type="submission" date="2020-08" db="EMBL/GenBank/DDBJ databases">
        <title>Sequencing the genomes of 1000 actinobacteria strains.</title>
        <authorList>
            <person name="Klenk H.-P."/>
        </authorList>
    </citation>
    <scope>NUCLEOTIDE SEQUENCE [LARGE SCALE GENOMIC DNA]</scope>
    <source>
        <strain evidence="2 3">DSM 44551</strain>
    </source>
</reference>
<evidence type="ECO:0000256" key="1">
    <source>
        <dbReference type="SAM" id="MobiDB-lite"/>
    </source>
</evidence>